<dbReference type="PANTHER" id="PTHR43031:SF17">
    <property type="entry name" value="SULFURTRANSFERASE YTWF-RELATED"/>
    <property type="match status" value="1"/>
</dbReference>
<dbReference type="RefSeq" id="WP_145263588.1">
    <property type="nucleotide sequence ID" value="NZ_CP036316.1"/>
</dbReference>
<dbReference type="InterPro" id="IPR050229">
    <property type="entry name" value="GlpE_sulfurtransferase"/>
</dbReference>
<keyword evidence="2" id="KW-0548">Nucleotidyltransferase</keyword>
<evidence type="ECO:0000259" key="1">
    <source>
        <dbReference type="PROSITE" id="PS50206"/>
    </source>
</evidence>
<reference evidence="2 3" key="1">
    <citation type="submission" date="2019-02" db="EMBL/GenBank/DDBJ databases">
        <title>Deep-cultivation of Planctomycetes and their phenomic and genomic characterization uncovers novel biology.</title>
        <authorList>
            <person name="Wiegand S."/>
            <person name="Jogler M."/>
            <person name="Boedeker C."/>
            <person name="Pinto D."/>
            <person name="Vollmers J."/>
            <person name="Rivas-Marin E."/>
            <person name="Kohn T."/>
            <person name="Peeters S.H."/>
            <person name="Heuer A."/>
            <person name="Rast P."/>
            <person name="Oberbeckmann S."/>
            <person name="Bunk B."/>
            <person name="Jeske O."/>
            <person name="Meyerdierks A."/>
            <person name="Storesund J.E."/>
            <person name="Kallscheuer N."/>
            <person name="Luecker S."/>
            <person name="Lage O.M."/>
            <person name="Pohl T."/>
            <person name="Merkel B.J."/>
            <person name="Hornburger P."/>
            <person name="Mueller R.-W."/>
            <person name="Bruemmer F."/>
            <person name="Labrenz M."/>
            <person name="Spormann A.M."/>
            <person name="Op den Camp H."/>
            <person name="Overmann J."/>
            <person name="Amann R."/>
            <person name="Jetten M.S.M."/>
            <person name="Mascher T."/>
            <person name="Medema M.H."/>
            <person name="Devos D.P."/>
            <person name="Kaster A.-K."/>
            <person name="Ovreas L."/>
            <person name="Rohde M."/>
            <person name="Galperin M.Y."/>
            <person name="Jogler C."/>
        </authorList>
    </citation>
    <scope>NUCLEOTIDE SEQUENCE [LARGE SCALE GENOMIC DNA]</scope>
    <source>
        <strain evidence="2 3">V22</strain>
    </source>
</reference>
<dbReference type="PROSITE" id="PS50206">
    <property type="entry name" value="RHODANESE_3"/>
    <property type="match status" value="1"/>
</dbReference>
<dbReference type="GO" id="GO:0016779">
    <property type="term" value="F:nucleotidyltransferase activity"/>
    <property type="evidence" value="ECO:0007669"/>
    <property type="project" value="UniProtKB-KW"/>
</dbReference>
<evidence type="ECO:0000313" key="2">
    <source>
        <dbReference type="EMBL" id="QDT65519.1"/>
    </source>
</evidence>
<proteinExistence type="predicted"/>
<feature type="domain" description="Rhodanese" evidence="1">
    <location>
        <begin position="21"/>
        <end position="111"/>
    </location>
</feature>
<dbReference type="EMBL" id="CP036316">
    <property type="protein sequence ID" value="QDT65519.1"/>
    <property type="molecule type" value="Genomic_DNA"/>
</dbReference>
<keyword evidence="2" id="KW-0808">Transferase</keyword>
<gene>
    <name evidence="2" type="primary">moeZ_2</name>
    <name evidence="2" type="ORF">V22_27740</name>
</gene>
<organism evidence="2 3">
    <name type="scientific">Calycomorphotria hydatis</name>
    <dbReference type="NCBI Taxonomy" id="2528027"/>
    <lineage>
        <taxon>Bacteria</taxon>
        <taxon>Pseudomonadati</taxon>
        <taxon>Planctomycetota</taxon>
        <taxon>Planctomycetia</taxon>
        <taxon>Planctomycetales</taxon>
        <taxon>Planctomycetaceae</taxon>
        <taxon>Calycomorphotria</taxon>
    </lineage>
</organism>
<keyword evidence="3" id="KW-1185">Reference proteome</keyword>
<sequence length="113" mass="12922">MSDSAHPLEIDVMTLHQRREAGEELLVIDCREANEYEFVHLADTTLIPMNEITERVGELADHKDEEIIVHCHHGGRSMRVVQWLRQQGFAKATNLAGGIDEWSLKIDSSLPRY</sequence>
<dbReference type="InterPro" id="IPR001763">
    <property type="entry name" value="Rhodanese-like_dom"/>
</dbReference>
<dbReference type="AlphaFoldDB" id="A0A517TAX1"/>
<dbReference type="PANTHER" id="PTHR43031">
    <property type="entry name" value="FAD-DEPENDENT OXIDOREDUCTASE"/>
    <property type="match status" value="1"/>
</dbReference>
<dbReference type="Gene3D" id="3.40.250.10">
    <property type="entry name" value="Rhodanese-like domain"/>
    <property type="match status" value="1"/>
</dbReference>
<dbReference type="SUPFAM" id="SSF52821">
    <property type="entry name" value="Rhodanese/Cell cycle control phosphatase"/>
    <property type="match status" value="1"/>
</dbReference>
<accession>A0A517TAX1</accession>
<dbReference type="SMART" id="SM00450">
    <property type="entry name" value="RHOD"/>
    <property type="match status" value="1"/>
</dbReference>
<evidence type="ECO:0000313" key="3">
    <source>
        <dbReference type="Proteomes" id="UP000319976"/>
    </source>
</evidence>
<name>A0A517TAX1_9PLAN</name>
<dbReference type="InterPro" id="IPR036873">
    <property type="entry name" value="Rhodanese-like_dom_sf"/>
</dbReference>
<dbReference type="OrthoDB" id="9800872at2"/>
<protein>
    <submittedName>
        <fullName evidence="2">Putative adenylyltransferase/sulfurtransferase MoeZ</fullName>
    </submittedName>
</protein>
<dbReference type="KEGG" id="chya:V22_27740"/>
<dbReference type="Proteomes" id="UP000319976">
    <property type="component" value="Chromosome"/>
</dbReference>
<dbReference type="Pfam" id="PF00581">
    <property type="entry name" value="Rhodanese"/>
    <property type="match status" value="1"/>
</dbReference>